<protein>
    <submittedName>
        <fullName evidence="1">Uncharacterized protein</fullName>
    </submittedName>
</protein>
<accession>A0AC61R0T3</accession>
<name>A0AC61R0T3_9FIRM</name>
<organism evidence="1 2">
    <name type="scientific">Hominisplanchenecus murintestinalis</name>
    <dbReference type="NCBI Taxonomy" id="2941517"/>
    <lineage>
        <taxon>Bacteria</taxon>
        <taxon>Bacillati</taxon>
        <taxon>Bacillota</taxon>
        <taxon>Clostridia</taxon>
        <taxon>Lachnospirales</taxon>
        <taxon>Lachnospiraceae</taxon>
        <taxon>Hominisplanchenecus</taxon>
    </lineage>
</organism>
<sequence length="90" mass="10794">MERAERGMMAWSLAGHDRGKLYVIAGVEEKYAWLCDGDIRPLEKPKKKKWKHIQIMKRIPVEFRDIQWEHVKNEEIRHSIKAIGLQNDRR</sequence>
<reference evidence="1" key="1">
    <citation type="submission" date="2019-04" db="EMBL/GenBank/DDBJ databases">
        <title>Microbes associate with the intestines of laboratory mice.</title>
        <authorList>
            <person name="Navarre W."/>
            <person name="Wong E."/>
            <person name="Huang K."/>
            <person name="Tropini C."/>
            <person name="Ng K."/>
            <person name="Yu B."/>
        </authorList>
    </citation>
    <scope>NUCLEOTIDE SEQUENCE</scope>
    <source>
        <strain evidence="1">NM72_1-8</strain>
    </source>
</reference>
<comment type="caution">
    <text evidence="1">The sequence shown here is derived from an EMBL/GenBank/DDBJ whole genome shotgun (WGS) entry which is preliminary data.</text>
</comment>
<keyword evidence="2" id="KW-1185">Reference proteome</keyword>
<dbReference type="EMBL" id="SRZB01000008">
    <property type="protein sequence ID" value="TGX99365.1"/>
    <property type="molecule type" value="Genomic_DNA"/>
</dbReference>
<evidence type="ECO:0000313" key="1">
    <source>
        <dbReference type="EMBL" id="TGX99365.1"/>
    </source>
</evidence>
<proteinExistence type="predicted"/>
<evidence type="ECO:0000313" key="2">
    <source>
        <dbReference type="Proteomes" id="UP000307720"/>
    </source>
</evidence>
<gene>
    <name evidence="1" type="ORF">E5357_05820</name>
</gene>
<dbReference type="Proteomes" id="UP000307720">
    <property type="component" value="Unassembled WGS sequence"/>
</dbReference>